<dbReference type="EMBL" id="CP017150">
    <property type="protein sequence ID" value="AOP52384.1"/>
    <property type="molecule type" value="Genomic_DNA"/>
</dbReference>
<gene>
    <name evidence="2" type="ORF">BLSMQ_0670</name>
</gene>
<feature type="region of interest" description="Disordered" evidence="1">
    <location>
        <begin position="60"/>
        <end position="81"/>
    </location>
</feature>
<name>A0A1D7W0B0_BREAU</name>
<dbReference type="AlphaFoldDB" id="A0A1D7W0B0"/>
<accession>A0A1D7W0B0</accession>
<proteinExistence type="predicted"/>
<evidence type="ECO:0000256" key="1">
    <source>
        <dbReference type="SAM" id="MobiDB-lite"/>
    </source>
</evidence>
<protein>
    <submittedName>
        <fullName evidence="2">Uncharacterized protein</fullName>
    </submittedName>
</protein>
<reference evidence="3" key="1">
    <citation type="submission" date="2016-09" db="EMBL/GenBank/DDBJ databases">
        <title>Complete Genome Sequence of Brevibacterium linens SMQ-1335.</title>
        <authorList>
            <person name="de Melo A.G."/>
            <person name="Labrie S.J."/>
            <person name="Dumaresq J."/>
            <person name="Roberts R.J."/>
            <person name="Tremblay D.M."/>
            <person name="Moineau S."/>
        </authorList>
    </citation>
    <scope>NUCLEOTIDE SEQUENCE [LARGE SCALE GENOMIC DNA]</scope>
    <source>
        <strain evidence="3">SMQ-1335</strain>
    </source>
</reference>
<sequence>MTPKLSTTCAQIRDIATQKRSSLSQTWLPQRPEQERRSDSGAWASRLRFRSLSLDSASAQLDDEQVSLSSQSDRSVMTALS</sequence>
<feature type="region of interest" description="Disordered" evidence="1">
    <location>
        <begin position="21"/>
        <end position="41"/>
    </location>
</feature>
<organism evidence="2 3">
    <name type="scientific">Brevibacterium aurantiacum</name>
    <dbReference type="NCBI Taxonomy" id="273384"/>
    <lineage>
        <taxon>Bacteria</taxon>
        <taxon>Bacillati</taxon>
        <taxon>Actinomycetota</taxon>
        <taxon>Actinomycetes</taxon>
        <taxon>Micrococcales</taxon>
        <taxon>Brevibacteriaceae</taxon>
        <taxon>Brevibacterium</taxon>
    </lineage>
</organism>
<dbReference type="Proteomes" id="UP000094793">
    <property type="component" value="Chromosome"/>
</dbReference>
<evidence type="ECO:0000313" key="3">
    <source>
        <dbReference type="Proteomes" id="UP000094793"/>
    </source>
</evidence>
<feature type="compositionally biased region" description="Polar residues" evidence="1">
    <location>
        <begin position="66"/>
        <end position="81"/>
    </location>
</feature>
<evidence type="ECO:0000313" key="2">
    <source>
        <dbReference type="EMBL" id="AOP52384.1"/>
    </source>
</evidence>
<dbReference type="KEGG" id="blin:BLSMQ_0670"/>